<reference evidence="1 2" key="1">
    <citation type="journal article" date="2016" name="Environ. Microbiol.">
        <title>Genomic resolution of a cold subsurface aquifer community provides metabolic insights for novel microbes adapted to high CO concentrations.</title>
        <authorList>
            <person name="Probst A.J."/>
            <person name="Castelle C.J."/>
            <person name="Singh A."/>
            <person name="Brown C.T."/>
            <person name="Anantharaman K."/>
            <person name="Sharon I."/>
            <person name="Hug L.A."/>
            <person name="Burstein D."/>
            <person name="Emerson J.B."/>
            <person name="Thomas B.C."/>
            <person name="Banfield J.F."/>
        </authorList>
    </citation>
    <scope>NUCLEOTIDE SEQUENCE [LARGE SCALE GENOMIC DNA]</scope>
    <source>
        <strain evidence="1">CG1_02_42_45</strain>
    </source>
</reference>
<sequence length="149" mass="17301">MKIEIDQSGKIENTSRLTILAYSNKTSKSILITAKDKKTIQSLFRRINQPKIFIYKLFSVAIFALIKNDLEKIDQVIIDREYVGYENLIKKLISETVERNNKKIEKENIHFHSIGKKSKAHKIALAAFKTKRADMRLTSKEFFKIGLVK</sequence>
<name>A0A1J4RPV4_9BACT</name>
<protein>
    <submittedName>
        <fullName evidence="1">Uncharacterized protein</fullName>
    </submittedName>
</protein>
<dbReference type="Proteomes" id="UP000182753">
    <property type="component" value="Unassembled WGS sequence"/>
</dbReference>
<proteinExistence type="predicted"/>
<comment type="caution">
    <text evidence="1">The sequence shown here is derived from an EMBL/GenBank/DDBJ whole genome shotgun (WGS) entry which is preliminary data.</text>
</comment>
<organism evidence="1 2">
    <name type="scientific">Candidatus Berkelbacteria bacterium CG1_02_42_45</name>
    <dbReference type="NCBI Taxonomy" id="1805036"/>
    <lineage>
        <taxon>Bacteria</taxon>
        <taxon>Candidatus Berkelbacteria</taxon>
    </lineage>
</organism>
<dbReference type="AlphaFoldDB" id="A0A1J4RPV4"/>
<dbReference type="EMBL" id="MNUJ01000056">
    <property type="protein sequence ID" value="OIN88927.1"/>
    <property type="molecule type" value="Genomic_DNA"/>
</dbReference>
<gene>
    <name evidence="1" type="ORF">AUJ40_02870</name>
</gene>
<evidence type="ECO:0000313" key="2">
    <source>
        <dbReference type="Proteomes" id="UP000182753"/>
    </source>
</evidence>
<accession>A0A1J4RPV4</accession>
<evidence type="ECO:0000313" key="1">
    <source>
        <dbReference type="EMBL" id="OIN88927.1"/>
    </source>
</evidence>